<dbReference type="SMART" id="SM01300">
    <property type="entry name" value="PEHE"/>
    <property type="match status" value="1"/>
</dbReference>
<dbReference type="EMBL" id="GFDF01007218">
    <property type="protein sequence ID" value="JAV06866.1"/>
    <property type="molecule type" value="Transcribed_RNA"/>
</dbReference>
<feature type="compositionally biased region" description="Polar residues" evidence="1">
    <location>
        <begin position="31"/>
        <end position="42"/>
    </location>
</feature>
<feature type="region of interest" description="Disordered" evidence="1">
    <location>
        <begin position="494"/>
        <end position="521"/>
    </location>
</feature>
<evidence type="ECO:0000256" key="1">
    <source>
        <dbReference type="SAM" id="MobiDB-lite"/>
    </source>
</evidence>
<accession>A0A1L8DK91</accession>
<feature type="region of interest" description="Disordered" evidence="1">
    <location>
        <begin position="688"/>
        <end position="747"/>
    </location>
</feature>
<feature type="region of interest" description="Disordered" evidence="1">
    <location>
        <begin position="942"/>
        <end position="963"/>
    </location>
</feature>
<feature type="compositionally biased region" description="Acidic residues" evidence="1">
    <location>
        <begin position="1045"/>
        <end position="1060"/>
    </location>
</feature>
<feature type="region of interest" description="Disordered" evidence="1">
    <location>
        <begin position="99"/>
        <end position="127"/>
    </location>
</feature>
<dbReference type="AlphaFoldDB" id="A0A1L8DK91"/>
<feature type="domain" description="PEHE" evidence="2">
    <location>
        <begin position="781"/>
        <end position="904"/>
    </location>
</feature>
<name>A0A1L8DK91_9DIPT</name>
<sequence length="1060" mass="116576">MGLRRTAASVVVSVKTSSSDVAAMAPALTEPVTQSKLSSPATAASPHPDIHSSTNSNHVDDPQHDYYAVRQKVTKELSETRGGSFQLAFVESVGIEATSNGLADSGPVDDTKHMEQGERSQGDRVDNVSTEMCGQKVKVASSSSTKNDYMKENAEIEQFMGELASSSDIDLFQVFKSLETAAQAGDGLCDLAPFSIFGDDVISVEEAQPQLKDTDTQQLRQEIEKRQYQMQRKCDFLLRRLRKLQVRYMGGHVSEEIAGLFEYTNRLLKRKERDSGKAQGGQVVIDVVTPTPFVPPAGTGIVQPVPQENLKPLNQMALRTYLKRIENVALTQNSMAQKRNTTVVTLPGGKGTPAIGSLLPNLEDSARAQLEHCSGMLRTEVRAVESAMDSDATATSSGGESADELVNYTNPTQQTLSIAKRAAWRWAKDRAAIATRWNWLLAQISDLEYRIRQHNDLQCQIRKSKGAVTFDEPPPQQSVNGYRGVLPGNSKVAPEAEEAGAPNGAYDQQCGSSSRTRPFQRSGFKKRKLLQTANLHTISKKAARSSTVKCGCQWPVHPCALCTGRQDPTAPRDLPDMMPASERVALLDPCYHPVLSFPEDVSQNIHFESVLRIPEWQVKVVRCTTKAPQKSTTTTSKGGTVIRGDNRVKQKHRLFDESSRKLGRKFSQGLVTNRIKKAKARRALHGKYSHLLKHQKNRKVAGMKPSSTSGSDSAGLQHDIENGLPRSKNASPTLNSSSYKHERSGYSDLRRNRNSYDIDNIVIPYSVAAATRVEILPYKEIPTPKWKVVSDKDFVTEIEGESSQVEQGEKVDVIGDIIATIHERSLLDERKKFSTFLKFPYSTRSRANRRIDSRAESSGANTPDPTSPSVTVDQESIPSPACPSTPLTPLEHGEGTTDTNSTPTIVPIANPLVNVALMRSERRRTTSLKVLRGDRENFGGSGVTCGGGSIERDMRRSNSPDLKETIPPYDSLVFPLPDDVYEAMLRSMPTEHIVKECVGTKRLACKTTSHAAIGTILNESESNTMDNMIDIDSDAETDSVISATAEEDPNDPEWFEEAHE</sequence>
<dbReference type="PANTHER" id="PTHR22443">
    <property type="entry name" value="NON-SPECIFIC LETHAL 1, ISOFORM M"/>
    <property type="match status" value="1"/>
</dbReference>
<dbReference type="GO" id="GO:0035035">
    <property type="term" value="F:histone acetyltransferase binding"/>
    <property type="evidence" value="ECO:0007669"/>
    <property type="project" value="TreeGrafter"/>
</dbReference>
<feature type="region of interest" description="Disordered" evidence="1">
    <location>
        <begin position="30"/>
        <end position="63"/>
    </location>
</feature>
<feature type="compositionally biased region" description="Basic and acidic residues" evidence="1">
    <location>
        <begin position="109"/>
        <end position="126"/>
    </location>
</feature>
<reference evidence="3" key="1">
    <citation type="submission" date="2016-12" db="EMBL/GenBank/DDBJ databases">
        <title>An insight into the sialome and mialome of the sand fly, Nyssomyia neivai.</title>
        <authorList>
            <person name="Sebastian V."/>
            <person name="Goulart T.M."/>
            <person name="Oliveira W."/>
            <person name="Calvo E."/>
            <person name="Oliveira L.F."/>
            <person name="Pinto M.C."/>
            <person name="Rosselino A.M."/>
            <person name="Ribeiro J.M."/>
        </authorList>
    </citation>
    <scope>NUCLEOTIDE SEQUENCE</scope>
</reference>
<feature type="compositionally biased region" description="Polar residues" evidence="1">
    <location>
        <begin position="509"/>
        <end position="519"/>
    </location>
</feature>
<dbReference type="GO" id="GO:0044545">
    <property type="term" value="C:NSL complex"/>
    <property type="evidence" value="ECO:0007669"/>
    <property type="project" value="TreeGrafter"/>
</dbReference>
<evidence type="ECO:0000313" key="3">
    <source>
        <dbReference type="EMBL" id="JAV06866.1"/>
    </source>
</evidence>
<feature type="region of interest" description="Disordered" evidence="1">
    <location>
        <begin position="1033"/>
        <end position="1060"/>
    </location>
</feature>
<dbReference type="InterPro" id="IPR029332">
    <property type="entry name" value="PEHE_dom"/>
</dbReference>
<feature type="compositionally biased region" description="Polar residues" evidence="1">
    <location>
        <begin position="856"/>
        <end position="877"/>
    </location>
</feature>
<dbReference type="PANTHER" id="PTHR22443:SF18">
    <property type="entry name" value="NON-SPECIFIC LETHAL 1, ISOFORM M"/>
    <property type="match status" value="1"/>
</dbReference>
<feature type="compositionally biased region" description="Polar residues" evidence="1">
    <location>
        <begin position="728"/>
        <end position="738"/>
    </location>
</feature>
<organism evidence="3">
    <name type="scientific">Nyssomyia neivai</name>
    <dbReference type="NCBI Taxonomy" id="330878"/>
    <lineage>
        <taxon>Eukaryota</taxon>
        <taxon>Metazoa</taxon>
        <taxon>Ecdysozoa</taxon>
        <taxon>Arthropoda</taxon>
        <taxon>Hexapoda</taxon>
        <taxon>Insecta</taxon>
        <taxon>Pterygota</taxon>
        <taxon>Neoptera</taxon>
        <taxon>Endopterygota</taxon>
        <taxon>Diptera</taxon>
        <taxon>Nematocera</taxon>
        <taxon>Psychodoidea</taxon>
        <taxon>Psychodidae</taxon>
        <taxon>Nyssomyia</taxon>
    </lineage>
</organism>
<feature type="compositionally biased region" description="Basic residues" evidence="1">
    <location>
        <begin position="688"/>
        <end position="701"/>
    </location>
</feature>
<protein>
    <submittedName>
        <fullName evidence="3">Putative kat8 regulatory nsl complex subunit 1</fullName>
    </submittedName>
</protein>
<evidence type="ECO:0000259" key="2">
    <source>
        <dbReference type="SMART" id="SM01300"/>
    </source>
</evidence>
<feature type="compositionally biased region" description="Polar residues" evidence="1">
    <location>
        <begin position="705"/>
        <end position="714"/>
    </location>
</feature>
<dbReference type="InterPro" id="IPR026180">
    <property type="entry name" value="NSL1"/>
</dbReference>
<proteinExistence type="predicted"/>
<feature type="compositionally biased region" description="Basic and acidic residues" evidence="1">
    <location>
        <begin position="950"/>
        <end position="963"/>
    </location>
</feature>
<feature type="region of interest" description="Disordered" evidence="1">
    <location>
        <begin position="848"/>
        <end position="906"/>
    </location>
</feature>